<evidence type="ECO:0008006" key="3">
    <source>
        <dbReference type="Google" id="ProtNLM"/>
    </source>
</evidence>
<proteinExistence type="predicted"/>
<sequence length="150" mass="17593">MLFIIGFNFIVSCAKQEKVPLNERVEEFRVSECRSDYGLDSIGILTKKIENKNLKVSLGYVLNCSWEQAYFKNITEKNDTLIVTLDRPHSEDGQYPLTSCDCFFYFDFVVRDYDKLPKAIRVVDIFTEDKFWDETAIFKTEIEEIIIESN</sequence>
<name>A0ABS0EEZ7_9FLAO</name>
<gene>
    <name evidence="1" type="ORF">ITJ86_03895</name>
</gene>
<accession>A0ABS0EEZ7</accession>
<evidence type="ECO:0000313" key="1">
    <source>
        <dbReference type="EMBL" id="MBF8149024.1"/>
    </source>
</evidence>
<dbReference type="RefSeq" id="WP_195870302.1">
    <property type="nucleotide sequence ID" value="NZ_JADOET010000002.1"/>
</dbReference>
<comment type="caution">
    <text evidence="1">The sequence shown here is derived from an EMBL/GenBank/DDBJ whole genome shotgun (WGS) entry which is preliminary data.</text>
</comment>
<protein>
    <recommendedName>
        <fullName evidence="3">Lipoprotein</fullName>
    </recommendedName>
</protein>
<dbReference type="Proteomes" id="UP000611215">
    <property type="component" value="Unassembled WGS sequence"/>
</dbReference>
<keyword evidence="2" id="KW-1185">Reference proteome</keyword>
<reference evidence="1 2" key="1">
    <citation type="submission" date="2020-11" db="EMBL/GenBank/DDBJ databases">
        <title>Winogradskyella marina sp. nov., isolated from marine sediment.</title>
        <authorList>
            <person name="Bo J."/>
            <person name="Wang S."/>
            <person name="Song X."/>
            <person name="Du Z."/>
        </authorList>
    </citation>
    <scope>NUCLEOTIDE SEQUENCE [LARGE SCALE GENOMIC DNA]</scope>
    <source>
        <strain evidence="1 2">F6397</strain>
    </source>
</reference>
<organism evidence="1 2">
    <name type="scientific">Winogradskyella marina</name>
    <dbReference type="NCBI Taxonomy" id="2785530"/>
    <lineage>
        <taxon>Bacteria</taxon>
        <taxon>Pseudomonadati</taxon>
        <taxon>Bacteroidota</taxon>
        <taxon>Flavobacteriia</taxon>
        <taxon>Flavobacteriales</taxon>
        <taxon>Flavobacteriaceae</taxon>
        <taxon>Winogradskyella</taxon>
    </lineage>
</organism>
<evidence type="ECO:0000313" key="2">
    <source>
        <dbReference type="Proteomes" id="UP000611215"/>
    </source>
</evidence>
<dbReference type="EMBL" id="JADOET010000002">
    <property type="protein sequence ID" value="MBF8149024.1"/>
    <property type="molecule type" value="Genomic_DNA"/>
</dbReference>